<comment type="caution">
    <text evidence="2">The sequence shown here is derived from an EMBL/GenBank/DDBJ whole genome shotgun (WGS) entry which is preliminary data.</text>
</comment>
<accession>A0AAN8WHV9</accession>
<feature type="region of interest" description="Disordered" evidence="1">
    <location>
        <begin position="1"/>
        <end position="99"/>
    </location>
</feature>
<feature type="non-terminal residue" evidence="2">
    <location>
        <position position="99"/>
    </location>
</feature>
<organism evidence="2 3">
    <name type="scientific">Halocaridina rubra</name>
    <name type="common">Hawaiian red shrimp</name>
    <dbReference type="NCBI Taxonomy" id="373956"/>
    <lineage>
        <taxon>Eukaryota</taxon>
        <taxon>Metazoa</taxon>
        <taxon>Ecdysozoa</taxon>
        <taxon>Arthropoda</taxon>
        <taxon>Crustacea</taxon>
        <taxon>Multicrustacea</taxon>
        <taxon>Malacostraca</taxon>
        <taxon>Eumalacostraca</taxon>
        <taxon>Eucarida</taxon>
        <taxon>Decapoda</taxon>
        <taxon>Pleocyemata</taxon>
        <taxon>Caridea</taxon>
        <taxon>Atyoidea</taxon>
        <taxon>Atyidae</taxon>
        <taxon>Halocaridina</taxon>
    </lineage>
</organism>
<name>A0AAN8WHV9_HALRR</name>
<reference evidence="2 3" key="1">
    <citation type="submission" date="2023-11" db="EMBL/GenBank/DDBJ databases">
        <title>Halocaridina rubra genome assembly.</title>
        <authorList>
            <person name="Smith C."/>
        </authorList>
    </citation>
    <scope>NUCLEOTIDE SEQUENCE [LARGE SCALE GENOMIC DNA]</scope>
    <source>
        <strain evidence="2">EP-1</strain>
        <tissue evidence="2">Whole</tissue>
    </source>
</reference>
<keyword evidence="3" id="KW-1185">Reference proteome</keyword>
<proteinExistence type="predicted"/>
<sequence length="99" mass="10960">MVSKKYDFGQTPSINSNRYQGNTNPAFQSDGSDKRKNESVYIVSGNLAYPSDGLDKRENGSVFTESGTTTAPGQVNAAYESNEEYHKEQEIPKKDTDVE</sequence>
<gene>
    <name evidence="2" type="ORF">SK128_016608</name>
</gene>
<dbReference type="Proteomes" id="UP001381693">
    <property type="component" value="Unassembled WGS sequence"/>
</dbReference>
<dbReference type="AlphaFoldDB" id="A0AAN8WHV9"/>
<evidence type="ECO:0000313" key="3">
    <source>
        <dbReference type="Proteomes" id="UP001381693"/>
    </source>
</evidence>
<feature type="compositionally biased region" description="Polar residues" evidence="1">
    <location>
        <begin position="61"/>
        <end position="73"/>
    </location>
</feature>
<protein>
    <submittedName>
        <fullName evidence="2">Uncharacterized protein</fullName>
    </submittedName>
</protein>
<feature type="compositionally biased region" description="Basic and acidic residues" evidence="1">
    <location>
        <begin position="83"/>
        <end position="99"/>
    </location>
</feature>
<evidence type="ECO:0000256" key="1">
    <source>
        <dbReference type="SAM" id="MobiDB-lite"/>
    </source>
</evidence>
<dbReference type="EMBL" id="JAXCGZ010019160">
    <property type="protein sequence ID" value="KAK7066507.1"/>
    <property type="molecule type" value="Genomic_DNA"/>
</dbReference>
<evidence type="ECO:0000313" key="2">
    <source>
        <dbReference type="EMBL" id="KAK7066507.1"/>
    </source>
</evidence>
<feature type="compositionally biased region" description="Polar residues" evidence="1">
    <location>
        <begin position="10"/>
        <end position="30"/>
    </location>
</feature>